<comment type="caution">
    <text evidence="1">The sequence shown here is derived from an EMBL/GenBank/DDBJ whole genome shotgun (WGS) entry which is preliminary data.</text>
</comment>
<dbReference type="Proteomes" id="UP000821845">
    <property type="component" value="Chromosome 4"/>
</dbReference>
<name>A0ACB7SFV8_HYAAI</name>
<sequence>MRTYIIGEGVRGGRLSGPAWRRPALYEELRAALQPVPPPLTSACARRRGAAPGCGCWPTRLQRKRADHMQDLPTSQPGLPRHDAQNPQIRAAQETGARTHATTRPRIATLVALRPALLRPCCVAGGREAAPARKGLSMVGSHEVASLLCGSTVLSLLARVGDVPQQALREREWCTVYQHPSDIEQLERRYFTRRSSCGMPSQSI</sequence>
<keyword evidence="2" id="KW-1185">Reference proteome</keyword>
<reference evidence="1" key="1">
    <citation type="submission" date="2020-05" db="EMBL/GenBank/DDBJ databases">
        <title>Large-scale comparative analyses of tick genomes elucidate their genetic diversity and vector capacities.</title>
        <authorList>
            <person name="Jia N."/>
            <person name="Wang J."/>
            <person name="Shi W."/>
            <person name="Du L."/>
            <person name="Sun Y."/>
            <person name="Zhan W."/>
            <person name="Jiang J."/>
            <person name="Wang Q."/>
            <person name="Zhang B."/>
            <person name="Ji P."/>
            <person name="Sakyi L.B."/>
            <person name="Cui X."/>
            <person name="Yuan T."/>
            <person name="Jiang B."/>
            <person name="Yang W."/>
            <person name="Lam T.T.-Y."/>
            <person name="Chang Q."/>
            <person name="Ding S."/>
            <person name="Wang X."/>
            <person name="Zhu J."/>
            <person name="Ruan X."/>
            <person name="Zhao L."/>
            <person name="Wei J."/>
            <person name="Que T."/>
            <person name="Du C."/>
            <person name="Cheng J."/>
            <person name="Dai P."/>
            <person name="Han X."/>
            <person name="Huang E."/>
            <person name="Gao Y."/>
            <person name="Liu J."/>
            <person name="Shao H."/>
            <person name="Ye R."/>
            <person name="Li L."/>
            <person name="Wei W."/>
            <person name="Wang X."/>
            <person name="Wang C."/>
            <person name="Yang T."/>
            <person name="Huo Q."/>
            <person name="Li W."/>
            <person name="Guo W."/>
            <person name="Chen H."/>
            <person name="Zhou L."/>
            <person name="Ni X."/>
            <person name="Tian J."/>
            <person name="Zhou Y."/>
            <person name="Sheng Y."/>
            <person name="Liu T."/>
            <person name="Pan Y."/>
            <person name="Xia L."/>
            <person name="Li J."/>
            <person name="Zhao F."/>
            <person name="Cao W."/>
        </authorList>
    </citation>
    <scope>NUCLEOTIDE SEQUENCE</scope>
    <source>
        <strain evidence="1">Hyas-2018</strain>
    </source>
</reference>
<proteinExistence type="predicted"/>
<dbReference type="EMBL" id="CM023484">
    <property type="protein sequence ID" value="KAH6932789.1"/>
    <property type="molecule type" value="Genomic_DNA"/>
</dbReference>
<organism evidence="1 2">
    <name type="scientific">Hyalomma asiaticum</name>
    <name type="common">Tick</name>
    <dbReference type="NCBI Taxonomy" id="266040"/>
    <lineage>
        <taxon>Eukaryota</taxon>
        <taxon>Metazoa</taxon>
        <taxon>Ecdysozoa</taxon>
        <taxon>Arthropoda</taxon>
        <taxon>Chelicerata</taxon>
        <taxon>Arachnida</taxon>
        <taxon>Acari</taxon>
        <taxon>Parasitiformes</taxon>
        <taxon>Ixodida</taxon>
        <taxon>Ixodoidea</taxon>
        <taxon>Ixodidae</taxon>
        <taxon>Hyalomminae</taxon>
        <taxon>Hyalomma</taxon>
    </lineage>
</organism>
<gene>
    <name evidence="1" type="ORF">HPB50_009488</name>
</gene>
<protein>
    <submittedName>
        <fullName evidence="1">Uncharacterized protein</fullName>
    </submittedName>
</protein>
<evidence type="ECO:0000313" key="1">
    <source>
        <dbReference type="EMBL" id="KAH6932789.1"/>
    </source>
</evidence>
<evidence type="ECO:0000313" key="2">
    <source>
        <dbReference type="Proteomes" id="UP000821845"/>
    </source>
</evidence>
<accession>A0ACB7SFV8</accession>